<dbReference type="RefSeq" id="WP_068570588.1">
    <property type="nucleotide sequence ID" value="NZ_LSRF01000012.1"/>
</dbReference>
<sequence>MTTQSNVGRYRIGEHVVEFRAPRLSDAESWRRTNLEHEKRLRPAFGSPDTDWDEEHSAAAWAETWWAATHDPNVRIARVLTVEDGAEDRVVGYQVWAGRDPRTGHAEASTWVAGLPHSYEVTAFLTAACVLDVFTAHPDLPVVVAPMAVHNRPPIALAESVGFTYLQTLRGLREYDGRPTDHSIHVRHNTDAARAELAAVLASIGAEPLPPRPADRPSLGAALGLARHGVRRLRARARAARATPAADTTFGAARAVGGHDIGFLPTRAGEHTVTVDGRPIGAINVHVDGGSSTTEIIDRLDRDVDVDGATAAVVAVCRAVAEGQRTRRLTIALADRHAGAAADLAALGFASEGATLPTRGDESTPRESWTLVLER</sequence>
<comment type="caution">
    <text evidence="2">The sequence shown here is derived from an EMBL/GenBank/DDBJ whole genome shotgun (WGS) entry which is preliminary data.</text>
</comment>
<proteinExistence type="predicted"/>
<dbReference type="SUPFAM" id="SSF55729">
    <property type="entry name" value="Acyl-CoA N-acyltransferases (Nat)"/>
    <property type="match status" value="1"/>
</dbReference>
<dbReference type="InterPro" id="IPR016181">
    <property type="entry name" value="Acyl_CoA_acyltransferase"/>
</dbReference>
<feature type="region of interest" description="Disordered" evidence="1">
    <location>
        <begin position="354"/>
        <end position="375"/>
    </location>
</feature>
<evidence type="ECO:0000313" key="2">
    <source>
        <dbReference type="EMBL" id="KXP12607.1"/>
    </source>
</evidence>
<dbReference type="Proteomes" id="UP000070258">
    <property type="component" value="Unassembled WGS sequence"/>
</dbReference>
<dbReference type="Gene3D" id="3.40.630.30">
    <property type="match status" value="1"/>
</dbReference>
<evidence type="ECO:0000313" key="3">
    <source>
        <dbReference type="Proteomes" id="UP000070258"/>
    </source>
</evidence>
<evidence type="ECO:0000256" key="1">
    <source>
        <dbReference type="SAM" id="MobiDB-lite"/>
    </source>
</evidence>
<name>A0A138AQ85_9ACTN</name>
<dbReference type="STRING" id="239498.AXK60_05200"/>
<protein>
    <submittedName>
        <fullName evidence="2">Uncharacterized protein</fullName>
    </submittedName>
</protein>
<accession>A0A138AQ85</accession>
<dbReference type="OrthoDB" id="3747845at2"/>
<dbReference type="EMBL" id="LSRF01000012">
    <property type="protein sequence ID" value="KXP12607.1"/>
    <property type="molecule type" value="Genomic_DNA"/>
</dbReference>
<dbReference type="AlphaFoldDB" id="A0A138AQ85"/>
<reference evidence="3" key="1">
    <citation type="submission" date="2016-02" db="EMBL/GenBank/DDBJ databases">
        <authorList>
            <person name="Wen L."/>
            <person name="He K."/>
            <person name="Yang H."/>
        </authorList>
    </citation>
    <scope>NUCLEOTIDE SEQUENCE [LARGE SCALE GENOMIC DNA]</scope>
    <source>
        <strain evidence="3">JCM 15929</strain>
    </source>
</reference>
<organism evidence="2 3">
    <name type="scientific">Tsukamurella pseudospumae</name>
    <dbReference type="NCBI Taxonomy" id="239498"/>
    <lineage>
        <taxon>Bacteria</taxon>
        <taxon>Bacillati</taxon>
        <taxon>Actinomycetota</taxon>
        <taxon>Actinomycetes</taxon>
        <taxon>Mycobacteriales</taxon>
        <taxon>Tsukamurellaceae</taxon>
        <taxon>Tsukamurella</taxon>
    </lineage>
</organism>
<gene>
    <name evidence="2" type="ORF">AXK60_05200</name>
</gene>
<dbReference type="Pfam" id="PF13420">
    <property type="entry name" value="Acetyltransf_4"/>
    <property type="match status" value="1"/>
</dbReference>